<dbReference type="OrthoDB" id="5573873at2"/>
<sequence>MVAPASATSYTTLTLPLLNVDIRTATEGFLYDPIFPSTPTYNGVPFNLVVDSDRDTVLWKGEFDIDVNVFGVTQAYTLINSGFGSFGANNGSVEFLGTNNASYKVDLVQGDNIRDHYNGFFVNTTTNPNTTVAFISGNVRLDEQTYDLPDEFASQTLLTIRFTSFFNDFDPNDINSDPNNHLGPNDYFNGLGIPFIAAATVGVNAATVPEPATLALIGVGLVGLGFSRRRRT</sequence>
<dbReference type="NCBIfam" id="TIGR02595">
    <property type="entry name" value="PEP_CTERM"/>
    <property type="match status" value="1"/>
</dbReference>
<accession>A0A7U7J3Y0</accession>
<dbReference type="Pfam" id="PF07589">
    <property type="entry name" value="PEP-CTERM"/>
    <property type="match status" value="1"/>
</dbReference>
<evidence type="ECO:0000259" key="1">
    <source>
        <dbReference type="Pfam" id="PF07589"/>
    </source>
</evidence>
<protein>
    <recommendedName>
        <fullName evidence="1">Ice-binding protein C-terminal domain-containing protein</fullName>
    </recommendedName>
</protein>
<reference evidence="2 3" key="1">
    <citation type="journal article" date="2014" name="ISME J.">
        <title>Candidatus Competibacter-lineage genomes retrieved from metagenomes reveal functional metabolic diversity.</title>
        <authorList>
            <person name="McIlroy S.J."/>
            <person name="Albertsen M."/>
            <person name="Andresen E.K."/>
            <person name="Saunders A.M."/>
            <person name="Kristiansen R."/>
            <person name="Stokholm-Bjerregaard M."/>
            <person name="Nielsen K.L."/>
            <person name="Nielsen P.H."/>
        </authorList>
    </citation>
    <scope>NUCLEOTIDE SEQUENCE [LARGE SCALE GENOMIC DNA]</scope>
    <source>
        <strain evidence="2 3">Run_B_J11</strain>
    </source>
</reference>
<dbReference type="InterPro" id="IPR013424">
    <property type="entry name" value="Ice-binding_C"/>
</dbReference>
<evidence type="ECO:0000313" key="3">
    <source>
        <dbReference type="Proteomes" id="UP000019184"/>
    </source>
</evidence>
<dbReference type="EMBL" id="CBTK010000101">
    <property type="protein sequence ID" value="CDH44816.1"/>
    <property type="molecule type" value="Genomic_DNA"/>
</dbReference>
<dbReference type="Proteomes" id="UP000019184">
    <property type="component" value="Unassembled WGS sequence"/>
</dbReference>
<dbReference type="AlphaFoldDB" id="A0A7U7J3Y0"/>
<keyword evidence="3" id="KW-1185">Reference proteome</keyword>
<feature type="domain" description="Ice-binding protein C-terminal" evidence="1">
    <location>
        <begin position="207"/>
        <end position="229"/>
    </location>
</feature>
<evidence type="ECO:0000313" key="2">
    <source>
        <dbReference type="EMBL" id="CDH44816.1"/>
    </source>
</evidence>
<dbReference type="RefSeq" id="WP_034431986.1">
    <property type="nucleotide sequence ID" value="NZ_CBTK010000101.1"/>
</dbReference>
<comment type="caution">
    <text evidence="2">The sequence shown here is derived from an EMBL/GenBank/DDBJ whole genome shotgun (WGS) entry which is preliminary data.</text>
</comment>
<proteinExistence type="predicted"/>
<gene>
    <name evidence="2" type="ORF">BN874_190018</name>
</gene>
<organism evidence="2 3">
    <name type="scientific">Candidatus Contendobacter odensis Run_B_J11</name>
    <dbReference type="NCBI Taxonomy" id="1400861"/>
    <lineage>
        <taxon>Bacteria</taxon>
        <taxon>Pseudomonadati</taxon>
        <taxon>Pseudomonadota</taxon>
        <taxon>Gammaproteobacteria</taxon>
        <taxon>Candidatus Competibacteraceae</taxon>
        <taxon>Candidatus Contendibacter</taxon>
    </lineage>
</organism>
<name>A0A7U7J3Y0_9GAMM</name>